<proteinExistence type="predicted"/>
<protein>
    <recommendedName>
        <fullName evidence="3">S-adenosyl-L-methionine-dependent methyltransferase</fullName>
    </recommendedName>
</protein>
<dbReference type="Pfam" id="PF10294">
    <property type="entry name" value="Methyltransf_16"/>
    <property type="match status" value="1"/>
</dbReference>
<dbReference type="GO" id="GO:0045905">
    <property type="term" value="P:positive regulation of translational termination"/>
    <property type="evidence" value="ECO:0007669"/>
    <property type="project" value="EnsemblFungi"/>
</dbReference>
<dbReference type="AlphaFoldDB" id="A0A1A0H7A4"/>
<dbReference type="PANTHER" id="PTHR14614:SF156">
    <property type="entry name" value="PROTEIN-LYSINE N-METHYLTRANSFERASE EFM2"/>
    <property type="match status" value="1"/>
</dbReference>
<gene>
    <name evidence="1" type="ORF">METBIDRAFT_32846</name>
</gene>
<evidence type="ECO:0008006" key="3">
    <source>
        <dbReference type="Google" id="ProtNLM"/>
    </source>
</evidence>
<dbReference type="InterPro" id="IPR019410">
    <property type="entry name" value="Methyltransf_16"/>
</dbReference>
<name>A0A1A0H7A4_9ASCO</name>
<dbReference type="GeneID" id="30029120"/>
<dbReference type="STRING" id="869754.A0A1A0H7A4"/>
<accession>A0A1A0H7A4</accession>
<dbReference type="EMBL" id="LXTC01000005">
    <property type="protein sequence ID" value="OBA19777.1"/>
    <property type="molecule type" value="Genomic_DNA"/>
</dbReference>
<dbReference type="GO" id="GO:0016279">
    <property type="term" value="F:protein-lysine N-methyltransferase activity"/>
    <property type="evidence" value="ECO:0007669"/>
    <property type="project" value="EnsemblFungi"/>
</dbReference>
<reference evidence="1 2" key="1">
    <citation type="submission" date="2016-05" db="EMBL/GenBank/DDBJ databases">
        <title>Comparative genomics of biotechnologically important yeasts.</title>
        <authorList>
            <consortium name="DOE Joint Genome Institute"/>
            <person name="Riley R."/>
            <person name="Haridas S."/>
            <person name="Wolfe K.H."/>
            <person name="Lopes M.R."/>
            <person name="Hittinger C.T."/>
            <person name="Goker M."/>
            <person name="Salamov A."/>
            <person name="Wisecaver J."/>
            <person name="Long T.M."/>
            <person name="Aerts A.L."/>
            <person name="Barry K."/>
            <person name="Choi C."/>
            <person name="Clum A."/>
            <person name="Coughlan A.Y."/>
            <person name="Deshpande S."/>
            <person name="Douglass A.P."/>
            <person name="Hanson S.J."/>
            <person name="Klenk H.-P."/>
            <person name="LaButti K."/>
            <person name="Lapidus A."/>
            <person name="Lindquist E."/>
            <person name="Lipzen A."/>
            <person name="Meier-kolthoff J.P."/>
            <person name="Ohm R.A."/>
            <person name="Otillar R.P."/>
            <person name="Pangilinan J."/>
            <person name="Peng Y."/>
            <person name="Rokas A."/>
            <person name="Rosa C.A."/>
            <person name="Scheuner C."/>
            <person name="Sibirny A.A."/>
            <person name="Slot J.C."/>
            <person name="Stielow J.B."/>
            <person name="Sun H."/>
            <person name="Kurtzman C.P."/>
            <person name="Blackwell M."/>
            <person name="Grigoriev I.V."/>
            <person name="Jeffries T.W."/>
        </authorList>
    </citation>
    <scope>NUCLEOTIDE SEQUENCE [LARGE SCALE GENOMIC DNA]</scope>
    <source>
        <strain evidence="1 2">NRRL YB-4993</strain>
    </source>
</reference>
<sequence length="414" mass="46814">MDFDPLELFTPTSSSFTTSISKIDTSSNHLNSARLVASSDKSRPDEKCGADEDEHIDEEDGFLPIHIHDLPLLRCLPPLKVLISFLRLLSPETSLNFAPISHTHREDTRRIDPLLVLAKKNVDMDVDAWLWLQKFCPRFGTETRLADLPLLADSLKKTFSSQYNAWLTQLISCEFAWISQDESTEIQTLAALRIAENCGRTAQPEMLRAIEIPMLPTKLLLKEPSLTSDNLGLKTWGSSFVLGSRLALQTHKEYLLDPVLELGAGTGLVGMVACCLGHTTMLTDLAEIVPNLQNNIELNGIENARVAELDWSNPKSFLQRFGNVKYSTIILSDPLYSSHHPQWIVNMLNLFLSQEKDSRVLLQVPVRRTFEKERASLWRLMEENGYLAAEECEELGYDDFGESSFIFKKYIRAD</sequence>
<evidence type="ECO:0000313" key="2">
    <source>
        <dbReference type="Proteomes" id="UP000092555"/>
    </source>
</evidence>
<dbReference type="OrthoDB" id="433955at2759"/>
<dbReference type="InterPro" id="IPR029063">
    <property type="entry name" value="SAM-dependent_MTases_sf"/>
</dbReference>
<dbReference type="SUPFAM" id="SSF53335">
    <property type="entry name" value="S-adenosyl-L-methionine-dependent methyltransferases"/>
    <property type="match status" value="1"/>
</dbReference>
<dbReference type="Gene3D" id="3.40.50.150">
    <property type="entry name" value="Vaccinia Virus protein VP39"/>
    <property type="match status" value="1"/>
</dbReference>
<comment type="caution">
    <text evidence="1">The sequence shown here is derived from an EMBL/GenBank/DDBJ whole genome shotgun (WGS) entry which is preliminary data.</text>
</comment>
<evidence type="ECO:0000313" key="1">
    <source>
        <dbReference type="EMBL" id="OBA19777.1"/>
    </source>
</evidence>
<organism evidence="1 2">
    <name type="scientific">Metschnikowia bicuspidata var. bicuspidata NRRL YB-4993</name>
    <dbReference type="NCBI Taxonomy" id="869754"/>
    <lineage>
        <taxon>Eukaryota</taxon>
        <taxon>Fungi</taxon>
        <taxon>Dikarya</taxon>
        <taxon>Ascomycota</taxon>
        <taxon>Saccharomycotina</taxon>
        <taxon>Pichiomycetes</taxon>
        <taxon>Metschnikowiaceae</taxon>
        <taxon>Metschnikowia</taxon>
    </lineage>
</organism>
<dbReference type="Proteomes" id="UP000092555">
    <property type="component" value="Unassembled WGS sequence"/>
</dbReference>
<dbReference type="GO" id="GO:0005829">
    <property type="term" value="C:cytosol"/>
    <property type="evidence" value="ECO:0007669"/>
    <property type="project" value="TreeGrafter"/>
</dbReference>
<dbReference type="PANTHER" id="PTHR14614">
    <property type="entry name" value="HEPATOCELLULAR CARCINOMA-ASSOCIATED ANTIGEN"/>
    <property type="match status" value="1"/>
</dbReference>
<keyword evidence="2" id="KW-1185">Reference proteome</keyword>
<dbReference type="RefSeq" id="XP_018710302.1">
    <property type="nucleotide sequence ID" value="XM_018856144.1"/>
</dbReference>